<evidence type="ECO:0000256" key="6">
    <source>
        <dbReference type="ARBA" id="ARBA00023004"/>
    </source>
</evidence>
<organism evidence="10 11">
    <name type="scientific">Paramarasmius palmivorus</name>
    <dbReference type="NCBI Taxonomy" id="297713"/>
    <lineage>
        <taxon>Eukaryota</taxon>
        <taxon>Fungi</taxon>
        <taxon>Dikarya</taxon>
        <taxon>Basidiomycota</taxon>
        <taxon>Agaricomycotina</taxon>
        <taxon>Agaricomycetes</taxon>
        <taxon>Agaricomycetidae</taxon>
        <taxon>Agaricales</taxon>
        <taxon>Marasmiineae</taxon>
        <taxon>Marasmiaceae</taxon>
        <taxon>Paramarasmius</taxon>
    </lineage>
</organism>
<gene>
    <name evidence="10" type="ORF">VNI00_014313</name>
</gene>
<comment type="caution">
    <text evidence="10">The sequence shown here is derived from an EMBL/GenBank/DDBJ whole genome shotgun (WGS) entry which is preliminary data.</text>
</comment>
<dbReference type="GO" id="GO:0020037">
    <property type="term" value="F:heme binding"/>
    <property type="evidence" value="ECO:0007669"/>
    <property type="project" value="InterPro"/>
</dbReference>
<sequence length="496" mass="56281">MAYRVSSFHPLFKYPGPILFRVSRLPALWILLQGKQHQYYQALHIKYGRYVRTGTTQLASQLDSKIHLPVSGPNHLHISDAGSLPIIQGSPRFLKSARYDAIKRPEGISSILGLRSLKEHSQRRRLWDRGLNKAALKDYDMPLAARTTELVDNLVRKCDTEVVDFAQWLSYFSFDFMGDLAYGGVYNVMRIGKDDTGIIALSKCVVALHEAAGTIPWIRAFFNYLPLGSSNLKSHMNFAKQTILNRIERGPSSTRDLFSYLLGEYEDDPRLDTPTLIAEAVFAIIAGSDTTAAALSNVFFFLVSSTKVFHRLRTELDELNCHTDATAAELANLPYLNAVINESLRLQPLAPNGLQRVLTNENGAGEMVNGYYIPPMTNVQVSHYCIHHDPEYWSPYPDRFWPERWLANATEFMTEPERQHYRMGQEIAFFPFSHGPTACAGKALALVEMRTVIAAIVANFDIAFEPGWDTREWERDLKDFFILRVGRLPVIFTARK</sequence>
<dbReference type="InterPro" id="IPR050121">
    <property type="entry name" value="Cytochrome_P450_monoxygenase"/>
</dbReference>
<evidence type="ECO:0000256" key="8">
    <source>
        <dbReference type="PIRSR" id="PIRSR602401-1"/>
    </source>
</evidence>
<dbReference type="GO" id="GO:0005506">
    <property type="term" value="F:iron ion binding"/>
    <property type="evidence" value="ECO:0007669"/>
    <property type="project" value="InterPro"/>
</dbReference>
<evidence type="ECO:0008006" key="12">
    <source>
        <dbReference type="Google" id="ProtNLM"/>
    </source>
</evidence>
<dbReference type="PRINTS" id="PR00385">
    <property type="entry name" value="P450"/>
</dbReference>
<dbReference type="InterPro" id="IPR001128">
    <property type="entry name" value="Cyt_P450"/>
</dbReference>
<accession>A0AAW0BQP2</accession>
<evidence type="ECO:0000256" key="9">
    <source>
        <dbReference type="RuleBase" id="RU000461"/>
    </source>
</evidence>
<dbReference type="PANTHER" id="PTHR24305:SF187">
    <property type="entry name" value="P450, PUTATIVE (EUROFUNG)-RELATED"/>
    <property type="match status" value="1"/>
</dbReference>
<keyword evidence="5 9" id="KW-0560">Oxidoreductase</keyword>
<evidence type="ECO:0000313" key="10">
    <source>
        <dbReference type="EMBL" id="KAK7029615.1"/>
    </source>
</evidence>
<name>A0AAW0BQP2_9AGAR</name>
<dbReference type="EMBL" id="JAYKXP010000080">
    <property type="protein sequence ID" value="KAK7029615.1"/>
    <property type="molecule type" value="Genomic_DNA"/>
</dbReference>
<evidence type="ECO:0000256" key="5">
    <source>
        <dbReference type="ARBA" id="ARBA00023002"/>
    </source>
</evidence>
<evidence type="ECO:0000256" key="2">
    <source>
        <dbReference type="ARBA" id="ARBA00005179"/>
    </source>
</evidence>
<comment type="cofactor">
    <cofactor evidence="1 8">
        <name>heme</name>
        <dbReference type="ChEBI" id="CHEBI:30413"/>
    </cofactor>
</comment>
<dbReference type="PRINTS" id="PR00463">
    <property type="entry name" value="EP450I"/>
</dbReference>
<evidence type="ECO:0000256" key="3">
    <source>
        <dbReference type="ARBA" id="ARBA00010617"/>
    </source>
</evidence>
<keyword evidence="7 9" id="KW-0503">Monooxygenase</keyword>
<dbReference type="GO" id="GO:0004497">
    <property type="term" value="F:monooxygenase activity"/>
    <property type="evidence" value="ECO:0007669"/>
    <property type="project" value="UniProtKB-KW"/>
</dbReference>
<comment type="pathway">
    <text evidence="2">Secondary metabolite biosynthesis.</text>
</comment>
<dbReference type="GO" id="GO:0016705">
    <property type="term" value="F:oxidoreductase activity, acting on paired donors, with incorporation or reduction of molecular oxygen"/>
    <property type="evidence" value="ECO:0007669"/>
    <property type="project" value="InterPro"/>
</dbReference>
<keyword evidence="4 8" id="KW-0479">Metal-binding</keyword>
<protein>
    <recommendedName>
        <fullName evidence="12">Cytochrome P450</fullName>
    </recommendedName>
</protein>
<dbReference type="PANTHER" id="PTHR24305">
    <property type="entry name" value="CYTOCHROME P450"/>
    <property type="match status" value="1"/>
</dbReference>
<evidence type="ECO:0000256" key="1">
    <source>
        <dbReference type="ARBA" id="ARBA00001971"/>
    </source>
</evidence>
<keyword evidence="11" id="KW-1185">Reference proteome</keyword>
<dbReference type="InterPro" id="IPR017972">
    <property type="entry name" value="Cyt_P450_CS"/>
</dbReference>
<dbReference type="Proteomes" id="UP001383192">
    <property type="component" value="Unassembled WGS sequence"/>
</dbReference>
<evidence type="ECO:0000256" key="4">
    <source>
        <dbReference type="ARBA" id="ARBA00022723"/>
    </source>
</evidence>
<comment type="similarity">
    <text evidence="3 9">Belongs to the cytochrome P450 family.</text>
</comment>
<dbReference type="InterPro" id="IPR002401">
    <property type="entry name" value="Cyt_P450_E_grp-I"/>
</dbReference>
<dbReference type="Gene3D" id="1.10.630.10">
    <property type="entry name" value="Cytochrome P450"/>
    <property type="match status" value="1"/>
</dbReference>
<dbReference type="InterPro" id="IPR036396">
    <property type="entry name" value="Cyt_P450_sf"/>
</dbReference>
<evidence type="ECO:0000313" key="11">
    <source>
        <dbReference type="Proteomes" id="UP001383192"/>
    </source>
</evidence>
<dbReference type="Pfam" id="PF00067">
    <property type="entry name" value="p450"/>
    <property type="match status" value="1"/>
</dbReference>
<evidence type="ECO:0000256" key="7">
    <source>
        <dbReference type="ARBA" id="ARBA00023033"/>
    </source>
</evidence>
<proteinExistence type="inferred from homology"/>
<dbReference type="SUPFAM" id="SSF48264">
    <property type="entry name" value="Cytochrome P450"/>
    <property type="match status" value="1"/>
</dbReference>
<keyword evidence="8 9" id="KW-0349">Heme</keyword>
<feature type="binding site" description="axial binding residue" evidence="8">
    <location>
        <position position="439"/>
    </location>
    <ligand>
        <name>heme</name>
        <dbReference type="ChEBI" id="CHEBI:30413"/>
    </ligand>
    <ligandPart>
        <name>Fe</name>
        <dbReference type="ChEBI" id="CHEBI:18248"/>
    </ligandPart>
</feature>
<dbReference type="PROSITE" id="PS00086">
    <property type="entry name" value="CYTOCHROME_P450"/>
    <property type="match status" value="1"/>
</dbReference>
<dbReference type="AlphaFoldDB" id="A0AAW0BQP2"/>
<keyword evidence="6 8" id="KW-0408">Iron</keyword>
<reference evidence="10 11" key="1">
    <citation type="submission" date="2024-01" db="EMBL/GenBank/DDBJ databases">
        <title>A draft genome for a cacao thread blight-causing isolate of Paramarasmius palmivorus.</title>
        <authorList>
            <person name="Baruah I.K."/>
            <person name="Bukari Y."/>
            <person name="Amoako-Attah I."/>
            <person name="Meinhardt L.W."/>
            <person name="Bailey B.A."/>
            <person name="Cohen S.P."/>
        </authorList>
    </citation>
    <scope>NUCLEOTIDE SEQUENCE [LARGE SCALE GENOMIC DNA]</scope>
    <source>
        <strain evidence="10 11">GH-12</strain>
    </source>
</reference>